<evidence type="ECO:0000313" key="1">
    <source>
        <dbReference type="EMBL" id="KRZ33035.1"/>
    </source>
</evidence>
<keyword evidence="2" id="KW-1185">Reference proteome</keyword>
<sequence length="78" mass="9183">MNKESNDYISAEFEINSTSIFQKDTEGSYKASDKFVNYERDSSPKSMPKVCKTIHKQYEQQFQLKVTKFKRSLTFNVI</sequence>
<proteinExistence type="predicted"/>
<organism evidence="1 2">
    <name type="scientific">Trichinella pseudospiralis</name>
    <name type="common">Parasitic roundworm</name>
    <dbReference type="NCBI Taxonomy" id="6337"/>
    <lineage>
        <taxon>Eukaryota</taxon>
        <taxon>Metazoa</taxon>
        <taxon>Ecdysozoa</taxon>
        <taxon>Nematoda</taxon>
        <taxon>Enoplea</taxon>
        <taxon>Dorylaimia</taxon>
        <taxon>Trichinellida</taxon>
        <taxon>Trichinellidae</taxon>
        <taxon>Trichinella</taxon>
    </lineage>
</organism>
<accession>A0A0V1JDG5</accession>
<protein>
    <submittedName>
        <fullName evidence="1">Uncharacterized protein</fullName>
    </submittedName>
</protein>
<gene>
    <name evidence="1" type="ORF">T4B_15126</name>
</gene>
<dbReference type="Proteomes" id="UP000054805">
    <property type="component" value="Unassembled WGS sequence"/>
</dbReference>
<reference evidence="1 2" key="1">
    <citation type="submission" date="2015-01" db="EMBL/GenBank/DDBJ databases">
        <title>Evolution of Trichinella species and genotypes.</title>
        <authorList>
            <person name="Korhonen P.K."/>
            <person name="Edoardo P."/>
            <person name="Giuseppe L.R."/>
            <person name="Gasser R.B."/>
        </authorList>
    </citation>
    <scope>NUCLEOTIDE SEQUENCE [LARGE SCALE GENOMIC DNA]</scope>
    <source>
        <strain evidence="1">ISS588</strain>
    </source>
</reference>
<evidence type="ECO:0000313" key="2">
    <source>
        <dbReference type="Proteomes" id="UP000054805"/>
    </source>
</evidence>
<dbReference type="AlphaFoldDB" id="A0A0V1JDG5"/>
<comment type="caution">
    <text evidence="1">The sequence shown here is derived from an EMBL/GenBank/DDBJ whole genome shotgun (WGS) entry which is preliminary data.</text>
</comment>
<dbReference type="EMBL" id="JYDS01000012">
    <property type="protein sequence ID" value="KRZ33035.1"/>
    <property type="molecule type" value="Genomic_DNA"/>
</dbReference>
<name>A0A0V1JDG5_TRIPS</name>